<dbReference type="GO" id="GO:0015030">
    <property type="term" value="C:Cajal body"/>
    <property type="evidence" value="ECO:0007669"/>
    <property type="project" value="TreeGrafter"/>
</dbReference>
<feature type="region of interest" description="Disordered" evidence="1">
    <location>
        <begin position="212"/>
        <end position="234"/>
    </location>
</feature>
<accession>A0A8T3BQS9</accession>
<evidence type="ECO:0000256" key="1">
    <source>
        <dbReference type="SAM" id="MobiDB-lite"/>
    </source>
</evidence>
<evidence type="ECO:0008006" key="6">
    <source>
        <dbReference type="Google" id="ProtNLM"/>
    </source>
</evidence>
<evidence type="ECO:0000259" key="2">
    <source>
        <dbReference type="Pfam" id="PF15862"/>
    </source>
</evidence>
<feature type="compositionally biased region" description="Polar residues" evidence="1">
    <location>
        <begin position="220"/>
        <end position="234"/>
    </location>
</feature>
<dbReference type="Proteomes" id="UP000829196">
    <property type="component" value="Unassembled WGS sequence"/>
</dbReference>
<evidence type="ECO:0000259" key="3">
    <source>
        <dbReference type="Pfam" id="PF23086"/>
    </source>
</evidence>
<protein>
    <recommendedName>
        <fullName evidence="6">Coilin</fullName>
    </recommendedName>
</protein>
<dbReference type="OrthoDB" id="74813at2759"/>
<dbReference type="AlphaFoldDB" id="A0A8T3BQS9"/>
<feature type="compositionally biased region" description="Basic residues" evidence="1">
    <location>
        <begin position="362"/>
        <end position="371"/>
    </location>
</feature>
<dbReference type="GO" id="GO:0000387">
    <property type="term" value="P:spliceosomal snRNP assembly"/>
    <property type="evidence" value="ECO:0007669"/>
    <property type="project" value="TreeGrafter"/>
</dbReference>
<feature type="compositionally biased region" description="Basic and acidic residues" evidence="1">
    <location>
        <begin position="432"/>
        <end position="442"/>
    </location>
</feature>
<feature type="compositionally biased region" description="Basic residues" evidence="1">
    <location>
        <begin position="403"/>
        <end position="421"/>
    </location>
</feature>
<dbReference type="PANTHER" id="PTHR15197">
    <property type="entry name" value="COILIN P80"/>
    <property type="match status" value="1"/>
</dbReference>
<dbReference type="Pfam" id="PF15862">
    <property type="entry name" value="Coilin_N"/>
    <property type="match status" value="1"/>
</dbReference>
<feature type="region of interest" description="Disordered" evidence="1">
    <location>
        <begin position="281"/>
        <end position="320"/>
    </location>
</feature>
<dbReference type="InterPro" id="IPR056398">
    <property type="entry name" value="Tudor_Coilin"/>
</dbReference>
<sequence>MSEPVRLRVVFEDAGLLRRSQRRRGLQRCWLQLRPGIDTIADLAAHLHVTFGLQNSCPHGLIISMDGFVLPLFESTCILKDEDIIMIKKNGVMFHDFVKFCGNQNEEKVIQSRPISAFNNRILAIMDTQVDSQGDENDKDLFNRSTVHVETPPSEQMNEHCERKHFNKLQGSNNTLAITDSQGNSQGDEENVGLHGNIEHKETTSDKMVNAKRKKKHANKLQNPDTLANKDSQADSQGYKADLGFLFPHKETSSSEMIKRTRKRKHFNILRGSDDTLAIKDSQRNSMREEDDVLHGNTAHKEATSNEMMNTKHKRKHSNKLPAYDTLAIKNFHGGSQGDEQNVGLNGNIVSLGTTSNEMMNAKHKKNHTNKSRSSENESKGNDDGLASKNDQSGDAMKVPSRSARRKKAKRIWHRNLKKEKKVIVSEFSEGDNQKKEPKYANDDQNTDADEEIVHVVVPPGHIHFESSDACRVWSDEPQKTLQWNGTTSKKKGQKWGREDTFNKWDDDTSNWLSNVKSCDAKEEMLVEVSNEKCAIEDVEAYKESIVNQVEPVNGCSGKSVAKEFEEVKQPFEFESFKPLIRFPEEGDVLVYRVVELSSSWCPQLSTFRVGRVSSYDCSSSKVILLPLPEYPLISEERLDEGQESSSLYKEDGTLEIDFPSLVDVRLFKAAESIETTPSTTPIESQNAAAVHIQESASCSSNRIEISSDYTVNDQLSEGWEVINRALNEKKAQLQKQNDLDKRKSSLKTTSTGPWSYSALRRNALGPTLSMLRNSNDDTGK</sequence>
<reference evidence="4" key="1">
    <citation type="journal article" date="2022" name="Front. Genet.">
        <title>Chromosome-Scale Assembly of the Dendrobium nobile Genome Provides Insights Into the Molecular Mechanism of the Biosynthesis of the Medicinal Active Ingredient of Dendrobium.</title>
        <authorList>
            <person name="Xu Q."/>
            <person name="Niu S.-C."/>
            <person name="Li K.-L."/>
            <person name="Zheng P.-J."/>
            <person name="Zhang X.-J."/>
            <person name="Jia Y."/>
            <person name="Liu Y."/>
            <person name="Niu Y.-X."/>
            <person name="Yu L.-H."/>
            <person name="Chen D.-F."/>
            <person name="Zhang G.-Q."/>
        </authorList>
    </citation>
    <scope>NUCLEOTIDE SEQUENCE</scope>
    <source>
        <tissue evidence="4">Leaf</tissue>
    </source>
</reference>
<name>A0A8T3BQS9_DENNO</name>
<dbReference type="EMBL" id="JAGYWB010000007">
    <property type="protein sequence ID" value="KAI0516080.1"/>
    <property type="molecule type" value="Genomic_DNA"/>
</dbReference>
<feature type="region of interest" description="Disordered" evidence="1">
    <location>
        <begin position="734"/>
        <end position="754"/>
    </location>
</feature>
<feature type="compositionally biased region" description="Basic and acidic residues" evidence="1">
    <location>
        <begin position="734"/>
        <end position="744"/>
    </location>
</feature>
<dbReference type="PANTHER" id="PTHR15197:SF0">
    <property type="entry name" value="COILIN"/>
    <property type="match status" value="1"/>
</dbReference>
<feature type="compositionally biased region" description="Basic and acidic residues" evidence="1">
    <location>
        <begin position="373"/>
        <end position="383"/>
    </location>
</feature>
<organism evidence="4 5">
    <name type="scientific">Dendrobium nobile</name>
    <name type="common">Orchid</name>
    <dbReference type="NCBI Taxonomy" id="94219"/>
    <lineage>
        <taxon>Eukaryota</taxon>
        <taxon>Viridiplantae</taxon>
        <taxon>Streptophyta</taxon>
        <taxon>Embryophyta</taxon>
        <taxon>Tracheophyta</taxon>
        <taxon>Spermatophyta</taxon>
        <taxon>Magnoliopsida</taxon>
        <taxon>Liliopsida</taxon>
        <taxon>Asparagales</taxon>
        <taxon>Orchidaceae</taxon>
        <taxon>Epidendroideae</taxon>
        <taxon>Malaxideae</taxon>
        <taxon>Dendrobiinae</taxon>
        <taxon>Dendrobium</taxon>
    </lineage>
</organism>
<dbReference type="InterPro" id="IPR024822">
    <property type="entry name" value="Coilin"/>
</dbReference>
<gene>
    <name evidence="4" type="ORF">KFK09_008752</name>
</gene>
<evidence type="ECO:0000313" key="5">
    <source>
        <dbReference type="Proteomes" id="UP000829196"/>
    </source>
</evidence>
<dbReference type="InterPro" id="IPR031722">
    <property type="entry name" value="Coilin_N"/>
</dbReference>
<dbReference type="GO" id="GO:0030619">
    <property type="term" value="F:U1 snRNA binding"/>
    <property type="evidence" value="ECO:0007669"/>
    <property type="project" value="TreeGrafter"/>
</dbReference>
<feature type="domain" description="Coilin tudor" evidence="3">
    <location>
        <begin position="571"/>
        <end position="670"/>
    </location>
</feature>
<comment type="caution">
    <text evidence="4">The sequence shown here is derived from an EMBL/GenBank/DDBJ whole genome shotgun (WGS) entry which is preliminary data.</text>
</comment>
<dbReference type="GO" id="GO:0030620">
    <property type="term" value="F:U2 snRNA binding"/>
    <property type="evidence" value="ECO:0007669"/>
    <property type="project" value="TreeGrafter"/>
</dbReference>
<feature type="domain" description="Coilin N-terminal" evidence="2">
    <location>
        <begin position="5"/>
        <end position="216"/>
    </location>
</feature>
<evidence type="ECO:0000313" key="4">
    <source>
        <dbReference type="EMBL" id="KAI0516080.1"/>
    </source>
</evidence>
<proteinExistence type="predicted"/>
<feature type="region of interest" description="Disordered" evidence="1">
    <location>
        <begin position="360"/>
        <end position="446"/>
    </location>
</feature>
<keyword evidence="5" id="KW-1185">Reference proteome</keyword>
<dbReference type="Pfam" id="PF23086">
    <property type="entry name" value="Tudor_Coilin"/>
    <property type="match status" value="1"/>
</dbReference>